<evidence type="ECO:0000313" key="1">
    <source>
        <dbReference type="EnsemblPlants" id="AUR62008696-RA:cds"/>
    </source>
</evidence>
<dbReference type="Proteomes" id="UP000596660">
    <property type="component" value="Unplaced"/>
</dbReference>
<evidence type="ECO:0000313" key="2">
    <source>
        <dbReference type="Proteomes" id="UP000596660"/>
    </source>
</evidence>
<name>A0A803LA07_CHEQI</name>
<dbReference type="AlphaFoldDB" id="A0A803LA07"/>
<accession>A0A803LA07</accession>
<proteinExistence type="predicted"/>
<reference evidence="1" key="1">
    <citation type="journal article" date="2017" name="Nature">
        <title>The genome of Chenopodium quinoa.</title>
        <authorList>
            <person name="Jarvis D.E."/>
            <person name="Ho Y.S."/>
            <person name="Lightfoot D.J."/>
            <person name="Schmoeckel S.M."/>
            <person name="Li B."/>
            <person name="Borm T.J.A."/>
            <person name="Ohyanagi H."/>
            <person name="Mineta K."/>
            <person name="Michell C.T."/>
            <person name="Saber N."/>
            <person name="Kharbatia N.M."/>
            <person name="Rupper R.R."/>
            <person name="Sharp A.R."/>
            <person name="Dally N."/>
            <person name="Boughton B.A."/>
            <person name="Woo Y.H."/>
            <person name="Gao G."/>
            <person name="Schijlen E.G.W.M."/>
            <person name="Guo X."/>
            <person name="Momin A.A."/>
            <person name="Negrao S."/>
            <person name="Al-Babili S."/>
            <person name="Gehring C."/>
            <person name="Roessner U."/>
            <person name="Jung C."/>
            <person name="Murphy K."/>
            <person name="Arold S.T."/>
            <person name="Gojobori T."/>
            <person name="van der Linden C.G."/>
            <person name="van Loo E.N."/>
            <person name="Jellen E.N."/>
            <person name="Maughan P.J."/>
            <person name="Tester M."/>
        </authorList>
    </citation>
    <scope>NUCLEOTIDE SEQUENCE [LARGE SCALE GENOMIC DNA]</scope>
    <source>
        <strain evidence="1">cv. PI 614886</strain>
    </source>
</reference>
<keyword evidence="2" id="KW-1185">Reference proteome</keyword>
<protein>
    <submittedName>
        <fullName evidence="1">Uncharacterized protein</fullName>
    </submittedName>
</protein>
<dbReference type="EnsemblPlants" id="AUR62008696-RA">
    <property type="protein sequence ID" value="AUR62008696-RA:cds"/>
    <property type="gene ID" value="AUR62008696"/>
</dbReference>
<reference evidence="1" key="2">
    <citation type="submission" date="2021-03" db="UniProtKB">
        <authorList>
            <consortium name="EnsemblPlants"/>
        </authorList>
    </citation>
    <scope>IDENTIFICATION</scope>
</reference>
<dbReference type="Gramene" id="AUR62008696-RA">
    <property type="protein sequence ID" value="AUR62008696-RA:cds"/>
    <property type="gene ID" value="AUR62008696"/>
</dbReference>
<organism evidence="1 2">
    <name type="scientific">Chenopodium quinoa</name>
    <name type="common">Quinoa</name>
    <dbReference type="NCBI Taxonomy" id="63459"/>
    <lineage>
        <taxon>Eukaryota</taxon>
        <taxon>Viridiplantae</taxon>
        <taxon>Streptophyta</taxon>
        <taxon>Embryophyta</taxon>
        <taxon>Tracheophyta</taxon>
        <taxon>Spermatophyta</taxon>
        <taxon>Magnoliopsida</taxon>
        <taxon>eudicotyledons</taxon>
        <taxon>Gunneridae</taxon>
        <taxon>Pentapetalae</taxon>
        <taxon>Caryophyllales</taxon>
        <taxon>Chenopodiaceae</taxon>
        <taxon>Chenopodioideae</taxon>
        <taxon>Atripliceae</taxon>
        <taxon>Chenopodium</taxon>
    </lineage>
</organism>
<sequence length="93" mass="10270">MKSKRVPGHTPFLDASLRLYSVQANDRVGKRKLNDARSLIRNVIVENLRTINFAISKAVSKDGISIPPPIFSGIFNIEADHKISDQLIASVKA</sequence>